<organism evidence="1 2">
    <name type="scientific">Vararia minispora EC-137</name>
    <dbReference type="NCBI Taxonomy" id="1314806"/>
    <lineage>
        <taxon>Eukaryota</taxon>
        <taxon>Fungi</taxon>
        <taxon>Dikarya</taxon>
        <taxon>Basidiomycota</taxon>
        <taxon>Agaricomycotina</taxon>
        <taxon>Agaricomycetes</taxon>
        <taxon>Russulales</taxon>
        <taxon>Lachnocladiaceae</taxon>
        <taxon>Vararia</taxon>
    </lineage>
</organism>
<dbReference type="EMBL" id="MU273531">
    <property type="protein sequence ID" value="KAI0032962.1"/>
    <property type="molecule type" value="Genomic_DNA"/>
</dbReference>
<proteinExistence type="predicted"/>
<protein>
    <submittedName>
        <fullName evidence="1">Isoprenoid synthase domain-containing protein</fullName>
    </submittedName>
</protein>
<sequence>MGFKDILVLALTHPDDLRTLIQYWAYYEPMRDITSPRDYATSGWNRKSMRRCWELLDKTSRSFAAVIKELEGDLARVICLFYIVLRALDTVEDDMTLPNDVKMPLLRSFHQKILSPGWNFTDSKEKDAVVLVEFPNVTEELLSLEPEWREVIVDICEKMQMGMADYAHRAVVLGEISLPTIEDYDLYCHYVAGLVGEGLSRLFSATGKEAPWLAEQLELSNSMGLLLQKTNIIRDFREDADDRRYFWPREIWADPVYGHGVPAKDIHQLHAPGEEERAAWVQSAMILDALRHATDALDYLRLLRNQSVFRFCAIPAVMALATLDVCFMNPAMFHRNVKIRKAQAARLIMRATNPRDVAYLFRDYARSIHSKSSPKDPSFLKISVMTAKIEQWAEHHYPSFVEIMHSRASGSASARYNPDDPRSVLARALEAQEAARVAEERAVARGEAPLPLEPREGSWAEVALFIGGALALVFGVAGVVVYGVLYLYPN</sequence>
<name>A0ACB8QMM6_9AGAM</name>
<evidence type="ECO:0000313" key="1">
    <source>
        <dbReference type="EMBL" id="KAI0032962.1"/>
    </source>
</evidence>
<reference evidence="1" key="1">
    <citation type="submission" date="2021-02" db="EMBL/GenBank/DDBJ databases">
        <authorList>
            <consortium name="DOE Joint Genome Institute"/>
            <person name="Ahrendt S."/>
            <person name="Looney B.P."/>
            <person name="Miyauchi S."/>
            <person name="Morin E."/>
            <person name="Drula E."/>
            <person name="Courty P.E."/>
            <person name="Chicoki N."/>
            <person name="Fauchery L."/>
            <person name="Kohler A."/>
            <person name="Kuo A."/>
            <person name="Labutti K."/>
            <person name="Pangilinan J."/>
            <person name="Lipzen A."/>
            <person name="Riley R."/>
            <person name="Andreopoulos W."/>
            <person name="He G."/>
            <person name="Johnson J."/>
            <person name="Barry K.W."/>
            <person name="Grigoriev I.V."/>
            <person name="Nagy L."/>
            <person name="Hibbett D."/>
            <person name="Henrissat B."/>
            <person name="Matheny P.B."/>
            <person name="Labbe J."/>
            <person name="Martin F."/>
        </authorList>
    </citation>
    <scope>NUCLEOTIDE SEQUENCE</scope>
    <source>
        <strain evidence="1">EC-137</strain>
    </source>
</reference>
<keyword evidence="2" id="KW-1185">Reference proteome</keyword>
<dbReference type="Proteomes" id="UP000814128">
    <property type="component" value="Unassembled WGS sequence"/>
</dbReference>
<accession>A0ACB8QMM6</accession>
<comment type="caution">
    <text evidence="1">The sequence shown here is derived from an EMBL/GenBank/DDBJ whole genome shotgun (WGS) entry which is preliminary data.</text>
</comment>
<gene>
    <name evidence="1" type="ORF">K488DRAFT_48699</name>
</gene>
<reference evidence="1" key="2">
    <citation type="journal article" date="2022" name="New Phytol.">
        <title>Evolutionary transition to the ectomycorrhizal habit in the genomes of a hyperdiverse lineage of mushroom-forming fungi.</title>
        <authorList>
            <person name="Looney B."/>
            <person name="Miyauchi S."/>
            <person name="Morin E."/>
            <person name="Drula E."/>
            <person name="Courty P.E."/>
            <person name="Kohler A."/>
            <person name="Kuo A."/>
            <person name="LaButti K."/>
            <person name="Pangilinan J."/>
            <person name="Lipzen A."/>
            <person name="Riley R."/>
            <person name="Andreopoulos W."/>
            <person name="He G."/>
            <person name="Johnson J."/>
            <person name="Nolan M."/>
            <person name="Tritt A."/>
            <person name="Barry K.W."/>
            <person name="Grigoriev I.V."/>
            <person name="Nagy L.G."/>
            <person name="Hibbett D."/>
            <person name="Henrissat B."/>
            <person name="Matheny P.B."/>
            <person name="Labbe J."/>
            <person name="Martin F.M."/>
        </authorList>
    </citation>
    <scope>NUCLEOTIDE SEQUENCE</scope>
    <source>
        <strain evidence="1">EC-137</strain>
    </source>
</reference>
<evidence type="ECO:0000313" key="2">
    <source>
        <dbReference type="Proteomes" id="UP000814128"/>
    </source>
</evidence>